<organism evidence="1 2">
    <name type="scientific">Psilocybe cyanescens</name>
    <dbReference type="NCBI Taxonomy" id="93625"/>
    <lineage>
        <taxon>Eukaryota</taxon>
        <taxon>Fungi</taxon>
        <taxon>Dikarya</taxon>
        <taxon>Basidiomycota</taxon>
        <taxon>Agaricomycotina</taxon>
        <taxon>Agaricomycetes</taxon>
        <taxon>Agaricomycetidae</taxon>
        <taxon>Agaricales</taxon>
        <taxon>Agaricineae</taxon>
        <taxon>Strophariaceae</taxon>
        <taxon>Psilocybe</taxon>
    </lineage>
</organism>
<keyword evidence="2" id="KW-1185">Reference proteome</keyword>
<dbReference type="AlphaFoldDB" id="A0A409VYL8"/>
<reference evidence="1 2" key="1">
    <citation type="journal article" date="2018" name="Evol. Lett.">
        <title>Horizontal gene cluster transfer increased hallucinogenic mushroom diversity.</title>
        <authorList>
            <person name="Reynolds H.T."/>
            <person name="Vijayakumar V."/>
            <person name="Gluck-Thaler E."/>
            <person name="Korotkin H.B."/>
            <person name="Matheny P.B."/>
            <person name="Slot J.C."/>
        </authorList>
    </citation>
    <scope>NUCLEOTIDE SEQUENCE [LARGE SCALE GENOMIC DNA]</scope>
    <source>
        <strain evidence="1 2">2631</strain>
    </source>
</reference>
<dbReference type="EMBL" id="NHYD01003867">
    <property type="protein sequence ID" value="PPQ71358.1"/>
    <property type="molecule type" value="Genomic_DNA"/>
</dbReference>
<proteinExistence type="predicted"/>
<dbReference type="InParanoid" id="A0A409VYL8"/>
<comment type="caution">
    <text evidence="1">The sequence shown here is derived from an EMBL/GenBank/DDBJ whole genome shotgun (WGS) entry which is preliminary data.</text>
</comment>
<dbReference type="Proteomes" id="UP000283269">
    <property type="component" value="Unassembled WGS sequence"/>
</dbReference>
<gene>
    <name evidence="1" type="ORF">CVT25_002785</name>
</gene>
<evidence type="ECO:0000313" key="2">
    <source>
        <dbReference type="Proteomes" id="UP000283269"/>
    </source>
</evidence>
<protein>
    <submittedName>
        <fullName evidence="1">Uncharacterized protein</fullName>
    </submittedName>
</protein>
<sequence>MRNLPNRLCQEIYLPVFMEPYYSDFGVYESQGKLISLDIQPDENGDYTHTVTDVQGLVPSYGDESPQVTSKGFVNFSRVLELVDPESRSQYVTQVTEAALIMLVKETYNKEPARLSKNDIPESEYMLEITCRYILEMGHPSAKALKALRIIHSLATKSERGCDKATKVSKEVQRFRCLSSRVRGHENLVEGPYVYNPPEFLV</sequence>
<evidence type="ECO:0000313" key="1">
    <source>
        <dbReference type="EMBL" id="PPQ71358.1"/>
    </source>
</evidence>
<accession>A0A409VYL8</accession>
<name>A0A409VYL8_PSICY</name>